<keyword evidence="1" id="KW-0812">Transmembrane</keyword>
<dbReference type="EMBL" id="NSJB01000006">
    <property type="protein sequence ID" value="PAT36871.1"/>
    <property type="molecule type" value="Genomic_DNA"/>
</dbReference>
<keyword evidence="1" id="KW-0472">Membrane</keyword>
<evidence type="ECO:0000313" key="7">
    <source>
        <dbReference type="Proteomes" id="UP000217780"/>
    </source>
</evidence>
<organism evidence="3 9">
    <name type="scientific">Vandammella animalimorsus</name>
    <dbReference type="NCBI Taxonomy" id="2029117"/>
    <lineage>
        <taxon>Bacteria</taxon>
        <taxon>Pseudomonadati</taxon>
        <taxon>Pseudomonadota</taxon>
        <taxon>Betaproteobacteria</taxon>
        <taxon>Burkholderiales</taxon>
        <taxon>Comamonadaceae</taxon>
        <taxon>Vandammella</taxon>
    </lineage>
</organism>
<sequence length="231" mass="26356">MKTLSMLSGYDWLALACFLGVWWGYMGMTKYSRMRHRSLLATTNRYRRYWMKQATMRDPRMLDGLITQNLSSTPTFFSSTTIIVIGGLFALLGTTDKAAELMRAFPFAQPAPPEVFELKILLLISIFVYAFFRFSWSMRQYTFVALAIGGMPPVDEFKAGRFDPNYYAERAGKLVGRAAEAFNDGLRAYYFSFAALAWFFSPLALMAATALVVFILYSREFHSDVLKILAE</sequence>
<evidence type="ECO:0000313" key="4">
    <source>
        <dbReference type="EMBL" id="PAT37919.1"/>
    </source>
</evidence>
<evidence type="ECO:0000313" key="3">
    <source>
        <dbReference type="EMBL" id="PAT36871.1"/>
    </source>
</evidence>
<evidence type="ECO:0000313" key="9">
    <source>
        <dbReference type="Proteomes" id="UP000218054"/>
    </source>
</evidence>
<feature type="transmembrane region" description="Helical" evidence="1">
    <location>
        <begin position="189"/>
        <end position="217"/>
    </location>
</feature>
<evidence type="ECO:0000313" key="11">
    <source>
        <dbReference type="Proteomes" id="UP000218644"/>
    </source>
</evidence>
<dbReference type="Proteomes" id="UP000218644">
    <property type="component" value="Unassembled WGS sequence"/>
</dbReference>
<dbReference type="EMBL" id="NSJF01000004">
    <property type="protein sequence ID" value="PAT34424.1"/>
    <property type="molecule type" value="Genomic_DNA"/>
</dbReference>
<accession>A0A2A2T401</accession>
<evidence type="ECO:0000313" key="5">
    <source>
        <dbReference type="EMBL" id="PAT42845.1"/>
    </source>
</evidence>
<accession>A0A2A2AJW4</accession>
<dbReference type="PANTHER" id="PTHR31881">
    <property type="match status" value="1"/>
</dbReference>
<comment type="caution">
    <text evidence="3">The sequence shown here is derived from an EMBL/GenBank/DDBJ whole genome shotgun (WGS) entry which is preliminary data.</text>
</comment>
<dbReference type="Proteomes" id="UP000218439">
    <property type="component" value="Unassembled WGS sequence"/>
</dbReference>
<dbReference type="EMBL" id="NTBI01000008">
    <property type="protein sequence ID" value="PAX16272.1"/>
    <property type="molecule type" value="Genomic_DNA"/>
</dbReference>
<dbReference type="AlphaFoldDB" id="A0A2A2AGL5"/>
<dbReference type="EMBL" id="NSJD01000034">
    <property type="protein sequence ID" value="PAT37919.1"/>
    <property type="molecule type" value="Genomic_DNA"/>
</dbReference>
<dbReference type="RefSeq" id="WP_095540039.1">
    <property type="nucleotide sequence ID" value="NZ_CP154474.1"/>
</dbReference>
<dbReference type="Proteomes" id="UP000217999">
    <property type="component" value="Unassembled WGS sequence"/>
</dbReference>
<evidence type="ECO:0000313" key="2">
    <source>
        <dbReference type="EMBL" id="PAT34424.1"/>
    </source>
</evidence>
<feature type="transmembrane region" description="Helical" evidence="1">
    <location>
        <begin position="12"/>
        <end position="28"/>
    </location>
</feature>
<dbReference type="Proteomes" id="UP000218054">
    <property type="component" value="Unassembled WGS sequence"/>
</dbReference>
<keyword evidence="9" id="KW-1185">Reference proteome</keyword>
<accession>A0A2A2AGL5</accession>
<accession>A0A2A2A9N5</accession>
<protein>
    <recommendedName>
        <fullName evidence="12">DUF599 domain-containing protein</fullName>
    </recommendedName>
</protein>
<dbReference type="Proteomes" id="UP000217780">
    <property type="component" value="Unassembled WGS sequence"/>
</dbReference>
<evidence type="ECO:0000313" key="6">
    <source>
        <dbReference type="EMBL" id="PAX16272.1"/>
    </source>
</evidence>
<dbReference type="GeneID" id="93873832"/>
<gene>
    <name evidence="2" type="ORF">CK620_09460</name>
    <name evidence="5" type="ORF">CK621_07370</name>
    <name evidence="4" type="ORF">CK623_13350</name>
    <name evidence="3" type="ORF">CK625_09325</name>
    <name evidence="6" type="ORF">CLI92_09525</name>
</gene>
<dbReference type="InterPro" id="IPR006747">
    <property type="entry name" value="DUF599"/>
</dbReference>
<dbReference type="Pfam" id="PF04654">
    <property type="entry name" value="DUF599"/>
    <property type="match status" value="1"/>
</dbReference>
<dbReference type="PANTHER" id="PTHR31881:SF6">
    <property type="entry name" value="OS09G0494600 PROTEIN"/>
    <property type="match status" value="1"/>
</dbReference>
<keyword evidence="1" id="KW-1133">Transmembrane helix</keyword>
<evidence type="ECO:0000313" key="8">
    <source>
        <dbReference type="Proteomes" id="UP000217999"/>
    </source>
</evidence>
<evidence type="ECO:0000313" key="10">
    <source>
        <dbReference type="Proteomes" id="UP000218439"/>
    </source>
</evidence>
<evidence type="ECO:0008006" key="12">
    <source>
        <dbReference type="Google" id="ProtNLM"/>
    </source>
</evidence>
<feature type="transmembrane region" description="Helical" evidence="1">
    <location>
        <begin position="115"/>
        <end position="132"/>
    </location>
</feature>
<reference evidence="7 8" key="1">
    <citation type="submission" date="2017-08" db="EMBL/GenBank/DDBJ databases">
        <title>WGS of Clinical strains of the CDC Group NO-1 linked to zoonotic infections in humans.</title>
        <authorList>
            <person name="Bernier A.-M."/>
            <person name="Bernard K."/>
        </authorList>
    </citation>
    <scope>NUCLEOTIDE SEQUENCE [LARGE SCALE GENOMIC DNA]</scope>
    <source>
        <strain evidence="3 9">NML00-0135</strain>
        <strain evidence="2 8">NML03-0146</strain>
        <strain evidence="5 10">NML120219</strain>
        <strain evidence="4 11">NML79-0751</strain>
        <strain evidence="6 7">NML91-0035</strain>
    </source>
</reference>
<proteinExistence type="predicted"/>
<dbReference type="EMBL" id="NSJE01000009">
    <property type="protein sequence ID" value="PAT42845.1"/>
    <property type="molecule type" value="Genomic_DNA"/>
</dbReference>
<feature type="transmembrane region" description="Helical" evidence="1">
    <location>
        <begin position="76"/>
        <end position="95"/>
    </location>
</feature>
<evidence type="ECO:0000256" key="1">
    <source>
        <dbReference type="SAM" id="Phobius"/>
    </source>
</evidence>
<accession>A0A2A2AW80</accession>
<name>A0A2A2AGL5_9BURK</name>